<feature type="domain" description="Methyltransferase type 11" evidence="1">
    <location>
        <begin position="49"/>
        <end position="148"/>
    </location>
</feature>
<accession>A0A5C6DA50</accession>
<keyword evidence="2" id="KW-0489">Methyltransferase</keyword>
<dbReference type="GO" id="GO:0102208">
    <property type="term" value="F:2-polyprenyl-6-hydroxyphenol methylase activity"/>
    <property type="evidence" value="ECO:0007669"/>
    <property type="project" value="UniProtKB-EC"/>
</dbReference>
<dbReference type="InterPro" id="IPR013216">
    <property type="entry name" value="Methyltransf_11"/>
</dbReference>
<keyword evidence="3" id="KW-1185">Reference proteome</keyword>
<protein>
    <submittedName>
        <fullName evidence="2">Ubiquinone biosynthesis O-methyltransferase</fullName>
        <ecNumber evidence="2">2.1.1.222</ecNumber>
    </submittedName>
</protein>
<evidence type="ECO:0000313" key="3">
    <source>
        <dbReference type="Proteomes" id="UP000319143"/>
    </source>
</evidence>
<dbReference type="PANTHER" id="PTHR43591:SF109">
    <property type="entry name" value="METHYLTRANSFERASE TYPE 11 DOMAIN-CONTAINING PROTEIN"/>
    <property type="match status" value="1"/>
</dbReference>
<comment type="caution">
    <text evidence="2">The sequence shown here is derived from an EMBL/GenBank/DDBJ whole genome shotgun (WGS) entry which is preliminary data.</text>
</comment>
<dbReference type="GO" id="GO:0032259">
    <property type="term" value="P:methylation"/>
    <property type="evidence" value="ECO:0007669"/>
    <property type="project" value="UniProtKB-KW"/>
</dbReference>
<dbReference type="RefSeq" id="WP_231615956.1">
    <property type="nucleotide sequence ID" value="NZ_SJPV01000012.1"/>
</dbReference>
<dbReference type="CDD" id="cd02440">
    <property type="entry name" value="AdoMet_MTases"/>
    <property type="match status" value="1"/>
</dbReference>
<dbReference type="EC" id="2.1.1.222" evidence="2"/>
<organism evidence="2 3">
    <name type="scientific">Novipirellula artificiosorum</name>
    <dbReference type="NCBI Taxonomy" id="2528016"/>
    <lineage>
        <taxon>Bacteria</taxon>
        <taxon>Pseudomonadati</taxon>
        <taxon>Planctomycetota</taxon>
        <taxon>Planctomycetia</taxon>
        <taxon>Pirellulales</taxon>
        <taxon>Pirellulaceae</taxon>
        <taxon>Novipirellula</taxon>
    </lineage>
</organism>
<name>A0A5C6DA50_9BACT</name>
<dbReference type="GO" id="GO:0008757">
    <property type="term" value="F:S-adenosylmethionine-dependent methyltransferase activity"/>
    <property type="evidence" value="ECO:0007669"/>
    <property type="project" value="InterPro"/>
</dbReference>
<evidence type="ECO:0000259" key="1">
    <source>
        <dbReference type="Pfam" id="PF08241"/>
    </source>
</evidence>
<sequence>MSLQRTLEPESMDTMEEAILYVEMNHAEVNRLFAEDLFAGGPVGPRVIDLGCGPALIAIEIASRDGELQVMGIDSAVEMLDMGKRQVDMAGLLGQVFLQHADLKQMGDFEDGMADTVVCNSVLHHLPQPRVGLETALRLVKPGGRVFIRDLYRPETEQEVERLVELHGTGEPEAARQLLRQSLHASLTLGEAKALAESAGISPDAIQMTSDRHWTLDWKEGS</sequence>
<reference evidence="2 3" key="1">
    <citation type="submission" date="2019-02" db="EMBL/GenBank/DDBJ databases">
        <title>Deep-cultivation of Planctomycetes and their phenomic and genomic characterization uncovers novel biology.</title>
        <authorList>
            <person name="Wiegand S."/>
            <person name="Jogler M."/>
            <person name="Boedeker C."/>
            <person name="Pinto D."/>
            <person name="Vollmers J."/>
            <person name="Rivas-Marin E."/>
            <person name="Kohn T."/>
            <person name="Peeters S.H."/>
            <person name="Heuer A."/>
            <person name="Rast P."/>
            <person name="Oberbeckmann S."/>
            <person name="Bunk B."/>
            <person name="Jeske O."/>
            <person name="Meyerdierks A."/>
            <person name="Storesund J.E."/>
            <person name="Kallscheuer N."/>
            <person name="Luecker S."/>
            <person name="Lage O.M."/>
            <person name="Pohl T."/>
            <person name="Merkel B.J."/>
            <person name="Hornburger P."/>
            <person name="Mueller R.-W."/>
            <person name="Bruemmer F."/>
            <person name="Labrenz M."/>
            <person name="Spormann A.M."/>
            <person name="Op Den Camp H."/>
            <person name="Overmann J."/>
            <person name="Amann R."/>
            <person name="Jetten M.S.M."/>
            <person name="Mascher T."/>
            <person name="Medema M.H."/>
            <person name="Devos D.P."/>
            <person name="Kaster A.-K."/>
            <person name="Ovreas L."/>
            <person name="Rohde M."/>
            <person name="Galperin M.Y."/>
            <person name="Jogler C."/>
        </authorList>
    </citation>
    <scope>NUCLEOTIDE SEQUENCE [LARGE SCALE GENOMIC DNA]</scope>
    <source>
        <strain evidence="2 3">Poly41</strain>
    </source>
</reference>
<dbReference type="Proteomes" id="UP000319143">
    <property type="component" value="Unassembled WGS sequence"/>
</dbReference>
<keyword evidence="2" id="KW-0830">Ubiquinone</keyword>
<evidence type="ECO:0000313" key="2">
    <source>
        <dbReference type="EMBL" id="TWU32587.1"/>
    </source>
</evidence>
<dbReference type="SUPFAM" id="SSF53335">
    <property type="entry name" value="S-adenosyl-L-methionine-dependent methyltransferases"/>
    <property type="match status" value="1"/>
</dbReference>
<dbReference type="InterPro" id="IPR029063">
    <property type="entry name" value="SAM-dependent_MTases_sf"/>
</dbReference>
<dbReference type="EMBL" id="SJPV01000012">
    <property type="protein sequence ID" value="TWU32587.1"/>
    <property type="molecule type" value="Genomic_DNA"/>
</dbReference>
<keyword evidence="2" id="KW-0808">Transferase</keyword>
<proteinExistence type="predicted"/>
<dbReference type="Pfam" id="PF08241">
    <property type="entry name" value="Methyltransf_11"/>
    <property type="match status" value="1"/>
</dbReference>
<gene>
    <name evidence="2" type="primary">ubiG</name>
    <name evidence="2" type="ORF">Poly41_55650</name>
</gene>
<dbReference type="Gene3D" id="3.40.50.150">
    <property type="entry name" value="Vaccinia Virus protein VP39"/>
    <property type="match status" value="1"/>
</dbReference>
<dbReference type="AlphaFoldDB" id="A0A5C6DA50"/>
<dbReference type="PANTHER" id="PTHR43591">
    <property type="entry name" value="METHYLTRANSFERASE"/>
    <property type="match status" value="1"/>
</dbReference>